<feature type="domain" description="EamA" evidence="6">
    <location>
        <begin position="12"/>
        <end position="141"/>
    </location>
</feature>
<evidence type="ECO:0000256" key="3">
    <source>
        <dbReference type="ARBA" id="ARBA00022989"/>
    </source>
</evidence>
<dbReference type="PANTHER" id="PTHR22911:SF6">
    <property type="entry name" value="SOLUTE CARRIER FAMILY 35 MEMBER G1"/>
    <property type="match status" value="1"/>
</dbReference>
<evidence type="ECO:0000259" key="6">
    <source>
        <dbReference type="Pfam" id="PF00892"/>
    </source>
</evidence>
<keyword evidence="8" id="KW-1185">Reference proteome</keyword>
<feature type="transmembrane region" description="Helical" evidence="5">
    <location>
        <begin position="72"/>
        <end position="89"/>
    </location>
</feature>
<evidence type="ECO:0000313" key="8">
    <source>
        <dbReference type="Proteomes" id="UP001291309"/>
    </source>
</evidence>
<name>A0ABU5GVR4_9BACT</name>
<feature type="transmembrane region" description="Helical" evidence="5">
    <location>
        <begin position="95"/>
        <end position="118"/>
    </location>
</feature>
<feature type="transmembrane region" description="Helical" evidence="5">
    <location>
        <begin position="125"/>
        <end position="145"/>
    </location>
</feature>
<keyword evidence="3 5" id="KW-1133">Transmembrane helix</keyword>
<reference evidence="7 8" key="1">
    <citation type="submission" date="2023-12" db="EMBL/GenBank/DDBJ databases">
        <title>the genome sequence of Hyalangium sp. s54d21.</title>
        <authorList>
            <person name="Zhang X."/>
        </authorList>
    </citation>
    <scope>NUCLEOTIDE SEQUENCE [LARGE SCALE GENOMIC DNA]</scope>
    <source>
        <strain evidence="8">s54d21</strain>
    </source>
</reference>
<keyword evidence="4 5" id="KW-0472">Membrane</keyword>
<dbReference type="Proteomes" id="UP001291309">
    <property type="component" value="Unassembled WGS sequence"/>
</dbReference>
<dbReference type="EMBL" id="JAXIVS010000001">
    <property type="protein sequence ID" value="MDY7225270.1"/>
    <property type="molecule type" value="Genomic_DNA"/>
</dbReference>
<gene>
    <name evidence="7" type="ORF">SYV04_02710</name>
</gene>
<feature type="transmembrane region" description="Helical" evidence="5">
    <location>
        <begin position="247"/>
        <end position="265"/>
    </location>
</feature>
<protein>
    <submittedName>
        <fullName evidence="7">DMT family transporter</fullName>
    </submittedName>
</protein>
<dbReference type="InterPro" id="IPR000620">
    <property type="entry name" value="EamA_dom"/>
</dbReference>
<accession>A0ABU5GVR4</accession>
<feature type="transmembrane region" description="Helical" evidence="5">
    <location>
        <begin position="157"/>
        <end position="179"/>
    </location>
</feature>
<evidence type="ECO:0000256" key="1">
    <source>
        <dbReference type="ARBA" id="ARBA00004141"/>
    </source>
</evidence>
<dbReference type="SUPFAM" id="SSF103481">
    <property type="entry name" value="Multidrug resistance efflux transporter EmrE"/>
    <property type="match status" value="2"/>
</dbReference>
<evidence type="ECO:0000256" key="2">
    <source>
        <dbReference type="ARBA" id="ARBA00022692"/>
    </source>
</evidence>
<feature type="transmembrane region" description="Helical" evidence="5">
    <location>
        <begin position="271"/>
        <end position="295"/>
    </location>
</feature>
<dbReference type="PANTHER" id="PTHR22911">
    <property type="entry name" value="ACYL-MALONYL CONDENSING ENZYME-RELATED"/>
    <property type="match status" value="1"/>
</dbReference>
<comment type="caution">
    <text evidence="7">The sequence shown here is derived from an EMBL/GenBank/DDBJ whole genome shotgun (WGS) entry which is preliminary data.</text>
</comment>
<organism evidence="7 8">
    <name type="scientific">Hyalangium rubrum</name>
    <dbReference type="NCBI Taxonomy" id="3103134"/>
    <lineage>
        <taxon>Bacteria</taxon>
        <taxon>Pseudomonadati</taxon>
        <taxon>Myxococcota</taxon>
        <taxon>Myxococcia</taxon>
        <taxon>Myxococcales</taxon>
        <taxon>Cystobacterineae</taxon>
        <taxon>Archangiaceae</taxon>
        <taxon>Hyalangium</taxon>
    </lineage>
</organism>
<dbReference type="RefSeq" id="WP_321543984.1">
    <property type="nucleotide sequence ID" value="NZ_JAXIVS010000001.1"/>
</dbReference>
<dbReference type="InterPro" id="IPR037185">
    <property type="entry name" value="EmrE-like"/>
</dbReference>
<keyword evidence="2 5" id="KW-0812">Transmembrane</keyword>
<feature type="transmembrane region" description="Helical" evidence="5">
    <location>
        <begin position="12"/>
        <end position="33"/>
    </location>
</feature>
<feature type="transmembrane region" description="Helical" evidence="5">
    <location>
        <begin position="39"/>
        <end position="60"/>
    </location>
</feature>
<feature type="transmembrane region" description="Helical" evidence="5">
    <location>
        <begin position="217"/>
        <end position="240"/>
    </location>
</feature>
<feature type="transmembrane region" description="Helical" evidence="5">
    <location>
        <begin position="186"/>
        <end position="205"/>
    </location>
</feature>
<sequence>MKGFVIPERWRGTPLLMASSLMFAFMALFARMLSGQLSVGQIVCGRFVVGLLFLAVYYPVVGRRPRLGRPGLWALRGIFGGASVYLYFVCIERLAVGPAVLLNSCWPIYGAILGFFFLEERVSGHLLGGLVAATLGAGLVIWATSLEMTATISSFGIGAWAGVLSAMLSGAAVVAMRALRNETDAATVFLSFCSFGLLFGLPFAINDWRPLSTDTVLLLLGVGLFSAVAQMVFTYAMGYVTTAMGGVGSQITPVFSWVLGALFLAEPMAPLAILGALLCVGGVLWGTGILGRLLVPSPKPSAPPTP</sequence>
<proteinExistence type="predicted"/>
<evidence type="ECO:0000256" key="4">
    <source>
        <dbReference type="ARBA" id="ARBA00023136"/>
    </source>
</evidence>
<comment type="subcellular location">
    <subcellularLocation>
        <location evidence="1">Membrane</location>
        <topology evidence="1">Multi-pass membrane protein</topology>
    </subcellularLocation>
</comment>
<evidence type="ECO:0000313" key="7">
    <source>
        <dbReference type="EMBL" id="MDY7225270.1"/>
    </source>
</evidence>
<dbReference type="Pfam" id="PF00892">
    <property type="entry name" value="EamA"/>
    <property type="match status" value="2"/>
</dbReference>
<evidence type="ECO:0000256" key="5">
    <source>
        <dbReference type="SAM" id="Phobius"/>
    </source>
</evidence>
<feature type="domain" description="EamA" evidence="6">
    <location>
        <begin position="157"/>
        <end position="284"/>
    </location>
</feature>